<dbReference type="EMBL" id="JAFEMO010000008">
    <property type="protein sequence ID" value="KAH7565964.1"/>
    <property type="molecule type" value="Genomic_DNA"/>
</dbReference>
<feature type="signal peptide" evidence="3">
    <location>
        <begin position="1"/>
        <end position="23"/>
    </location>
</feature>
<dbReference type="PANTHER" id="PTHR33985">
    <property type="entry name" value="OS02G0491300 PROTEIN-RELATED"/>
    <property type="match status" value="1"/>
</dbReference>
<dbReference type="InterPro" id="IPR036378">
    <property type="entry name" value="FAS1_dom_sf"/>
</dbReference>
<dbReference type="Proteomes" id="UP000827721">
    <property type="component" value="Unassembled WGS sequence"/>
</dbReference>
<evidence type="ECO:0000256" key="3">
    <source>
        <dbReference type="SAM" id="SignalP"/>
    </source>
</evidence>
<sequence length="351" mass="39321">MEKNFSPVLILIILSVLPSITTANLTDHELSLAISALRSRGYKLFPRAITDSDLRLRLLSSRNSTFTLFSPPDSFLYSLDLSFTATLYARSVLCHVSPSKLVALQLRNLTYLNTLLPRHRLLIGNTTVSKNGAIFDSVTVDGVRLSVPDLFIGSSIAVHGLDGVLVAEVESEDEDQEYYPEIGFVSPEVWPVDGYIAPSESSATETRTSVSKNRKNRRGIHVDDVDDKVGHGKFSKFNHRFVKPREVSMAGKQLRVMIAMARQQSEPMSAWPLRKKRIISFEQDLISRRAFQHSAWPPLASSLATRLWPGILLAERSQDAAVFAMRNVRAKQRSTFLRAISFCVFVKETVK</sequence>
<protein>
    <recommendedName>
        <fullName evidence="4">FAS1 domain-containing protein</fullName>
    </recommendedName>
</protein>
<feature type="domain" description="FAS1" evidence="4">
    <location>
        <begin position="42"/>
        <end position="166"/>
    </location>
</feature>
<feature type="chain" id="PRO_5047326335" description="FAS1 domain-containing protein" evidence="3">
    <location>
        <begin position="24"/>
        <end position="351"/>
    </location>
</feature>
<comment type="similarity">
    <text evidence="1">Belongs to the fasciclin-like AGP family.</text>
</comment>
<dbReference type="Pfam" id="PF02469">
    <property type="entry name" value="Fasciclin"/>
    <property type="match status" value="1"/>
</dbReference>
<evidence type="ECO:0000313" key="5">
    <source>
        <dbReference type="EMBL" id="KAH7565964.1"/>
    </source>
</evidence>
<accession>A0ABQ8HNX1</accession>
<evidence type="ECO:0000256" key="1">
    <source>
        <dbReference type="ARBA" id="ARBA00007843"/>
    </source>
</evidence>
<dbReference type="PANTHER" id="PTHR33985:SF15">
    <property type="entry name" value="FASCICLIN-LIKE ARABINOGALACTAN PROTEIN 19"/>
    <property type="match status" value="1"/>
</dbReference>
<dbReference type="SUPFAM" id="SSF82153">
    <property type="entry name" value="FAS1 domain"/>
    <property type="match status" value="1"/>
</dbReference>
<comment type="caution">
    <text evidence="5">The sequence shown here is derived from an EMBL/GenBank/DDBJ whole genome shotgun (WGS) entry which is preliminary data.</text>
</comment>
<evidence type="ECO:0000256" key="2">
    <source>
        <dbReference type="ARBA" id="ARBA00022974"/>
    </source>
</evidence>
<proteinExistence type="inferred from homology"/>
<evidence type="ECO:0000313" key="6">
    <source>
        <dbReference type="Proteomes" id="UP000827721"/>
    </source>
</evidence>
<keyword evidence="2" id="KW-0325">Glycoprotein</keyword>
<gene>
    <name evidence="5" type="ORF">JRO89_XS08G0049300</name>
</gene>
<dbReference type="InterPro" id="IPR000782">
    <property type="entry name" value="FAS1_domain"/>
</dbReference>
<keyword evidence="2" id="KW-0654">Proteoglycan</keyword>
<dbReference type="Gene3D" id="2.30.180.10">
    <property type="entry name" value="FAS1 domain"/>
    <property type="match status" value="1"/>
</dbReference>
<keyword evidence="3" id="KW-0732">Signal</keyword>
<name>A0ABQ8HNX1_9ROSI</name>
<evidence type="ECO:0000259" key="4">
    <source>
        <dbReference type="Pfam" id="PF02469"/>
    </source>
</evidence>
<dbReference type="InterPro" id="IPR052806">
    <property type="entry name" value="Fasciclin-like_AGP"/>
</dbReference>
<reference evidence="5 6" key="1">
    <citation type="submission" date="2021-02" db="EMBL/GenBank/DDBJ databases">
        <title>Plant Genome Project.</title>
        <authorList>
            <person name="Zhang R.-G."/>
        </authorList>
    </citation>
    <scope>NUCLEOTIDE SEQUENCE [LARGE SCALE GENOMIC DNA]</scope>
    <source>
        <tissue evidence="5">Leaves</tissue>
    </source>
</reference>
<organism evidence="5 6">
    <name type="scientific">Xanthoceras sorbifolium</name>
    <dbReference type="NCBI Taxonomy" id="99658"/>
    <lineage>
        <taxon>Eukaryota</taxon>
        <taxon>Viridiplantae</taxon>
        <taxon>Streptophyta</taxon>
        <taxon>Embryophyta</taxon>
        <taxon>Tracheophyta</taxon>
        <taxon>Spermatophyta</taxon>
        <taxon>Magnoliopsida</taxon>
        <taxon>eudicotyledons</taxon>
        <taxon>Gunneridae</taxon>
        <taxon>Pentapetalae</taxon>
        <taxon>rosids</taxon>
        <taxon>malvids</taxon>
        <taxon>Sapindales</taxon>
        <taxon>Sapindaceae</taxon>
        <taxon>Xanthoceroideae</taxon>
        <taxon>Xanthoceras</taxon>
    </lineage>
</organism>
<keyword evidence="6" id="KW-1185">Reference proteome</keyword>